<evidence type="ECO:0000256" key="1">
    <source>
        <dbReference type="ARBA" id="ARBA00004571"/>
    </source>
</evidence>
<dbReference type="Gene3D" id="2.40.170.20">
    <property type="entry name" value="TonB-dependent receptor, beta-barrel domain"/>
    <property type="match status" value="1"/>
</dbReference>
<evidence type="ECO:0000256" key="10">
    <source>
        <dbReference type="ARBA" id="ARBA00023237"/>
    </source>
</evidence>
<dbReference type="InterPro" id="IPR037066">
    <property type="entry name" value="Plug_dom_sf"/>
</dbReference>
<keyword evidence="16" id="KW-0675">Receptor</keyword>
<proteinExistence type="inferred from homology"/>
<keyword evidence="6" id="KW-0408">Iron</keyword>
<evidence type="ECO:0000259" key="14">
    <source>
        <dbReference type="Pfam" id="PF00593"/>
    </source>
</evidence>
<evidence type="ECO:0000256" key="7">
    <source>
        <dbReference type="ARBA" id="ARBA00023065"/>
    </source>
</evidence>
<dbReference type="PANTHER" id="PTHR32552">
    <property type="entry name" value="FERRICHROME IRON RECEPTOR-RELATED"/>
    <property type="match status" value="1"/>
</dbReference>
<sequence length="694" mass="76014">MFNKKQFVFRILVALVLGGMAGGAPALAEDKAIVMEEIQVTAPKEKSAGTLTVPSNEEAEKEIKKAPGGVNVVAEETFEDTYTLNFEDTLALVPGAYAQKRFGEEVRLSLRGSGLARGFHLLGLRLLQDGIPYNLADGSGDFQEMDFLALQRIEVYKGGNALQYGGITLGGAINLITKNGKSHPGQMFRFDGGSDQTFRLHVQSGYQFDKSDLFVSVTATTSDGFRDHADQENVKFNSNYGLQLSDTVETRFYLSTNVIAQELPGTLTLGEALSNPENANPSAITQNWQRDINSVRFSNKTTFDLGGGRFADVGAYVNHKNLYHPITSFVGVIDQTSVDYGVFAQAYGTYTLSGYKNEFRGGVLSQFGHTNALVFQNIGGARGALTADQDLSAETVVLYGENHFYFNPKWALVTGGQVIYAGREAENKLNPARSDSQTTATFNPRVGVMYHHTPAIQMFANVTRSYEPPDFTNLTQGGAAGFVPLSAQKAWTVEVGTRGQHGRASWDIALYRAWVDDELLQFTTGPGFPASTFNADATIHQGVEAGLDFLLVENLLQGGDRLQWRNAYTYSDFNFDGNAQHGDNTLPGQPPHFYQTELRYAHQDKWFVAPTLEAASSAYVDFSNRLKAPGYAILGFTAGYTVNKSIDLFANGRNMLDKNFISTFSTIATPTAFNQAAFYPGDDRRIFGGVRLKF</sequence>
<evidence type="ECO:0000313" key="17">
    <source>
        <dbReference type="Proteomes" id="UP001157733"/>
    </source>
</evidence>
<gene>
    <name evidence="16" type="ORF">NSPWAT_0710</name>
</gene>
<keyword evidence="5 11" id="KW-0812">Transmembrane</keyword>
<dbReference type="EMBL" id="OX336137">
    <property type="protein sequence ID" value="CAI2717569.1"/>
    <property type="molecule type" value="Genomic_DNA"/>
</dbReference>
<keyword evidence="9 11" id="KW-0472">Membrane</keyword>
<keyword evidence="13" id="KW-0732">Signal</keyword>
<dbReference type="InterPro" id="IPR012910">
    <property type="entry name" value="Plug_dom"/>
</dbReference>
<keyword evidence="3 11" id="KW-1134">Transmembrane beta strand</keyword>
<comment type="similarity">
    <text evidence="11 12">Belongs to the TonB-dependent receptor family.</text>
</comment>
<keyword evidence="2 11" id="KW-0813">Transport</keyword>
<dbReference type="InterPro" id="IPR000531">
    <property type="entry name" value="Beta-barrel_TonB"/>
</dbReference>
<dbReference type="InterPro" id="IPR036942">
    <property type="entry name" value="Beta-barrel_TonB_sf"/>
</dbReference>
<reference evidence="16 17" key="1">
    <citation type="submission" date="2022-09" db="EMBL/GenBank/DDBJ databases">
        <authorList>
            <person name="Kop L."/>
        </authorList>
    </citation>
    <scope>NUCLEOTIDE SEQUENCE [LARGE SCALE GENOMIC DNA]</scope>
    <source>
        <strain evidence="16 17">347</strain>
    </source>
</reference>
<name>A0ABN8VXN2_9BACT</name>
<dbReference type="InterPro" id="IPR039426">
    <property type="entry name" value="TonB-dep_rcpt-like"/>
</dbReference>
<keyword evidence="7" id="KW-0406">Ion transport</keyword>
<keyword evidence="10 11" id="KW-0998">Cell outer membrane</keyword>
<dbReference type="PANTHER" id="PTHR32552:SF81">
    <property type="entry name" value="TONB-DEPENDENT OUTER MEMBRANE RECEPTOR"/>
    <property type="match status" value="1"/>
</dbReference>
<keyword evidence="8 12" id="KW-0798">TonB box</keyword>
<accession>A0ABN8VXN2</accession>
<dbReference type="CDD" id="cd01347">
    <property type="entry name" value="ligand_gated_channel"/>
    <property type="match status" value="1"/>
</dbReference>
<evidence type="ECO:0000256" key="11">
    <source>
        <dbReference type="PROSITE-ProRule" id="PRU01360"/>
    </source>
</evidence>
<keyword evidence="4" id="KW-0410">Iron transport</keyword>
<evidence type="ECO:0000313" key="16">
    <source>
        <dbReference type="EMBL" id="CAI2717569.1"/>
    </source>
</evidence>
<comment type="subcellular location">
    <subcellularLocation>
        <location evidence="1 11">Cell outer membrane</location>
        <topology evidence="1 11">Multi-pass membrane protein</topology>
    </subcellularLocation>
</comment>
<evidence type="ECO:0000256" key="9">
    <source>
        <dbReference type="ARBA" id="ARBA00023136"/>
    </source>
</evidence>
<feature type="domain" description="TonB-dependent receptor plug" evidence="15">
    <location>
        <begin position="63"/>
        <end position="172"/>
    </location>
</feature>
<evidence type="ECO:0000256" key="4">
    <source>
        <dbReference type="ARBA" id="ARBA00022496"/>
    </source>
</evidence>
<feature type="domain" description="TonB-dependent receptor-like beta-barrel" evidence="14">
    <location>
        <begin position="287"/>
        <end position="654"/>
    </location>
</feature>
<feature type="chain" id="PRO_5045628177" evidence="13">
    <location>
        <begin position="29"/>
        <end position="694"/>
    </location>
</feature>
<dbReference type="Pfam" id="PF07715">
    <property type="entry name" value="Plug"/>
    <property type="match status" value="1"/>
</dbReference>
<evidence type="ECO:0000256" key="12">
    <source>
        <dbReference type="RuleBase" id="RU003357"/>
    </source>
</evidence>
<evidence type="ECO:0000259" key="15">
    <source>
        <dbReference type="Pfam" id="PF07715"/>
    </source>
</evidence>
<evidence type="ECO:0000256" key="2">
    <source>
        <dbReference type="ARBA" id="ARBA00022448"/>
    </source>
</evidence>
<dbReference type="Gene3D" id="2.170.130.10">
    <property type="entry name" value="TonB-dependent receptor, plug domain"/>
    <property type="match status" value="1"/>
</dbReference>
<evidence type="ECO:0000256" key="8">
    <source>
        <dbReference type="ARBA" id="ARBA00023077"/>
    </source>
</evidence>
<dbReference type="Pfam" id="PF00593">
    <property type="entry name" value="TonB_dep_Rec_b-barrel"/>
    <property type="match status" value="1"/>
</dbReference>
<evidence type="ECO:0000256" key="3">
    <source>
        <dbReference type="ARBA" id="ARBA00022452"/>
    </source>
</evidence>
<dbReference type="SUPFAM" id="SSF56935">
    <property type="entry name" value="Porins"/>
    <property type="match status" value="1"/>
</dbReference>
<evidence type="ECO:0000256" key="13">
    <source>
        <dbReference type="SAM" id="SignalP"/>
    </source>
</evidence>
<dbReference type="PROSITE" id="PS52016">
    <property type="entry name" value="TONB_DEPENDENT_REC_3"/>
    <property type="match status" value="1"/>
</dbReference>
<protein>
    <submittedName>
        <fullName evidence="16">TonB-dependent receptor</fullName>
    </submittedName>
</protein>
<organism evidence="16 17">
    <name type="scientific">Nitrospina watsonii</name>
    <dbReference type="NCBI Taxonomy" id="1323948"/>
    <lineage>
        <taxon>Bacteria</taxon>
        <taxon>Pseudomonadati</taxon>
        <taxon>Nitrospinota/Tectimicrobiota group</taxon>
        <taxon>Nitrospinota</taxon>
        <taxon>Nitrospinia</taxon>
        <taxon>Nitrospinales</taxon>
        <taxon>Nitrospinaceae</taxon>
        <taxon>Nitrospina</taxon>
    </lineage>
</organism>
<dbReference type="Proteomes" id="UP001157733">
    <property type="component" value="Chromosome"/>
</dbReference>
<keyword evidence="17" id="KW-1185">Reference proteome</keyword>
<feature type="signal peptide" evidence="13">
    <location>
        <begin position="1"/>
        <end position="28"/>
    </location>
</feature>
<evidence type="ECO:0000256" key="6">
    <source>
        <dbReference type="ARBA" id="ARBA00023004"/>
    </source>
</evidence>
<evidence type="ECO:0000256" key="5">
    <source>
        <dbReference type="ARBA" id="ARBA00022692"/>
    </source>
</evidence>